<name>A0ACC2IWP0_9PEZI</name>
<comment type="caution">
    <text evidence="1">The sequence shown here is derived from an EMBL/GenBank/DDBJ whole genome shotgun (WGS) entry which is preliminary data.</text>
</comment>
<gene>
    <name evidence="1" type="ORF">ONZ43_g3565</name>
</gene>
<reference evidence="1" key="1">
    <citation type="submission" date="2022-11" db="EMBL/GenBank/DDBJ databases">
        <title>Genome Sequence of Nemania bipapillata.</title>
        <authorList>
            <person name="Buettner E."/>
        </authorList>
    </citation>
    <scope>NUCLEOTIDE SEQUENCE</scope>
    <source>
        <strain evidence="1">CP14</strain>
    </source>
</reference>
<evidence type="ECO:0000313" key="1">
    <source>
        <dbReference type="EMBL" id="KAJ8119487.1"/>
    </source>
</evidence>
<evidence type="ECO:0000313" key="2">
    <source>
        <dbReference type="Proteomes" id="UP001153334"/>
    </source>
</evidence>
<dbReference type="Proteomes" id="UP001153334">
    <property type="component" value="Unassembled WGS sequence"/>
</dbReference>
<keyword evidence="2" id="KW-1185">Reference proteome</keyword>
<organism evidence="1 2">
    <name type="scientific">Nemania bipapillata</name>
    <dbReference type="NCBI Taxonomy" id="110536"/>
    <lineage>
        <taxon>Eukaryota</taxon>
        <taxon>Fungi</taxon>
        <taxon>Dikarya</taxon>
        <taxon>Ascomycota</taxon>
        <taxon>Pezizomycotina</taxon>
        <taxon>Sordariomycetes</taxon>
        <taxon>Xylariomycetidae</taxon>
        <taxon>Xylariales</taxon>
        <taxon>Xylariaceae</taxon>
        <taxon>Nemania</taxon>
    </lineage>
</organism>
<protein>
    <submittedName>
        <fullName evidence="1">Uncharacterized protein</fullName>
    </submittedName>
</protein>
<proteinExistence type="predicted"/>
<dbReference type="EMBL" id="JAPESX010000847">
    <property type="protein sequence ID" value="KAJ8119487.1"/>
    <property type="molecule type" value="Genomic_DNA"/>
</dbReference>
<accession>A0ACC2IWP0</accession>
<sequence length="383" mass="44231">MVSFTWNIGQTQMAGFRQALFDDFFAYRQGKSRDFPFPALPFQGPTPGIIMPGIAQQAYPYYPPRQERKDLDLYNDSELVDEASMKAFRRLRDLKNYFAEERPEFVYKKCMGWGGNGLAAAFDVVDSGKQITKFLKSEHIIQLIYVSGQGLVNPDITLNLQDDDNYDEDYDYDDDEEYYDEDEENEGNGNYSNRHYERMRKHGKRYFYAPEQFTVDWDYIPQDQGMLAGQPVAGNFGPQTNIFAFGLTMETLITHCHPAYPPTPTSTSRLPPAGKTEYWTYAAHLEQDVYSYVDRDIIYLIQRLQAHYPEDRPTLHEIENLVTTAYARSKAGGDKTQEELKQWVQKILYEPAPETEGGRRVMVPVMREIIGSGFARPSNQHPK</sequence>